<evidence type="ECO:0000313" key="10">
    <source>
        <dbReference type="Proteomes" id="UP000184071"/>
    </source>
</evidence>
<dbReference type="Proteomes" id="UP000184071">
    <property type="component" value="Unassembled WGS sequence"/>
</dbReference>
<keyword evidence="2" id="KW-1003">Cell membrane</keyword>
<evidence type="ECO:0000256" key="5">
    <source>
        <dbReference type="ARBA" id="ARBA00022801"/>
    </source>
</evidence>
<keyword evidence="3" id="KW-0645">Protease</keyword>
<dbReference type="AlphaFoldDB" id="A0A1M5FGS0"/>
<feature type="transmembrane region" description="Helical" evidence="8">
    <location>
        <begin position="113"/>
        <end position="142"/>
    </location>
</feature>
<keyword evidence="6 8" id="KW-1133">Transmembrane helix</keyword>
<dbReference type="EMBL" id="FQWC01000001">
    <property type="protein sequence ID" value="SHF90685.1"/>
    <property type="molecule type" value="Genomic_DNA"/>
</dbReference>
<evidence type="ECO:0000256" key="4">
    <source>
        <dbReference type="ARBA" id="ARBA00022692"/>
    </source>
</evidence>
<feature type="transmembrane region" description="Helical" evidence="8">
    <location>
        <begin position="82"/>
        <end position="106"/>
    </location>
</feature>
<organism evidence="9 10">
    <name type="scientific">Flavobacterium defluvii</name>
    <dbReference type="NCBI Taxonomy" id="370979"/>
    <lineage>
        <taxon>Bacteria</taxon>
        <taxon>Pseudomonadati</taxon>
        <taxon>Bacteroidota</taxon>
        <taxon>Flavobacteriia</taxon>
        <taxon>Flavobacteriales</taxon>
        <taxon>Flavobacteriaceae</taxon>
        <taxon>Flavobacterium</taxon>
    </lineage>
</organism>
<evidence type="ECO:0000256" key="2">
    <source>
        <dbReference type="ARBA" id="ARBA00022475"/>
    </source>
</evidence>
<keyword evidence="10" id="KW-1185">Reference proteome</keyword>
<name>A0A1M5FGS0_9FLAO</name>
<comment type="subcellular location">
    <subcellularLocation>
        <location evidence="1">Cell membrane</location>
        <topology evidence="1">Multi-pass membrane protein</topology>
    </subcellularLocation>
</comment>
<feature type="transmembrane region" description="Helical" evidence="8">
    <location>
        <begin position="148"/>
        <end position="170"/>
    </location>
</feature>
<dbReference type="GO" id="GO:0008233">
    <property type="term" value="F:peptidase activity"/>
    <property type="evidence" value="ECO:0007669"/>
    <property type="project" value="UniProtKB-KW"/>
</dbReference>
<dbReference type="NCBIfam" id="TIGR04128">
    <property type="entry name" value="exoso_Fjoh_1448"/>
    <property type="match status" value="1"/>
</dbReference>
<reference evidence="10" key="1">
    <citation type="submission" date="2016-11" db="EMBL/GenBank/DDBJ databases">
        <authorList>
            <person name="Varghese N."/>
            <person name="Submissions S."/>
        </authorList>
    </citation>
    <scope>NUCLEOTIDE SEQUENCE [LARGE SCALE GENOMIC DNA]</scope>
    <source>
        <strain evidence="10">DSM 17963</strain>
    </source>
</reference>
<protein>
    <submittedName>
        <fullName evidence="9">Exosortase family protein XrtF</fullName>
    </submittedName>
</protein>
<keyword evidence="7 8" id="KW-0472">Membrane</keyword>
<accession>A0A1M5FGS0</accession>
<evidence type="ECO:0000256" key="7">
    <source>
        <dbReference type="ARBA" id="ARBA00023136"/>
    </source>
</evidence>
<proteinExistence type="predicted"/>
<dbReference type="RefSeq" id="WP_073412986.1">
    <property type="nucleotide sequence ID" value="NZ_FQWC01000001.1"/>
</dbReference>
<sequence>MKKYLAQFRPFLIFIGTFFAAYIVLTILYKFYLNSFKADEVDGITNFVGRNVEQLLQIFNYDVKVQKSLSNSWLEVLFNNHFIIRIIEGCNAVSVIILFISFVLAFSGNFKITLYYILFGIVFIYILNVVRIALLTILLFHFPEKNHLLHGVLFPLIIYGTVFVLWIIWVNKFSKYAK</sequence>
<dbReference type="NCBIfam" id="TIGR04178">
    <property type="entry name" value="exo_archaeo"/>
    <property type="match status" value="1"/>
</dbReference>
<gene>
    <name evidence="9" type="ORF">SAMN05443663_101477</name>
</gene>
<evidence type="ECO:0000256" key="1">
    <source>
        <dbReference type="ARBA" id="ARBA00004651"/>
    </source>
</evidence>
<dbReference type="InterPro" id="IPR026323">
    <property type="entry name" value="Exosortase-related_prot_XrtF"/>
</dbReference>
<dbReference type="GO" id="GO:0005886">
    <property type="term" value="C:plasma membrane"/>
    <property type="evidence" value="ECO:0007669"/>
    <property type="project" value="UniProtKB-SubCell"/>
</dbReference>
<dbReference type="STRING" id="370979.SAMN05443663_101477"/>
<evidence type="ECO:0000313" key="9">
    <source>
        <dbReference type="EMBL" id="SHF90685.1"/>
    </source>
</evidence>
<dbReference type="OrthoDB" id="678161at2"/>
<evidence type="ECO:0000256" key="3">
    <source>
        <dbReference type="ARBA" id="ARBA00022670"/>
    </source>
</evidence>
<dbReference type="GO" id="GO:0006508">
    <property type="term" value="P:proteolysis"/>
    <property type="evidence" value="ECO:0007669"/>
    <property type="project" value="UniProtKB-KW"/>
</dbReference>
<keyword evidence="4 8" id="KW-0812">Transmembrane</keyword>
<keyword evidence="5" id="KW-0378">Hydrolase</keyword>
<dbReference type="InterPro" id="IPR026392">
    <property type="entry name" value="Exo/Archaeosortase_dom"/>
</dbReference>
<feature type="transmembrane region" description="Helical" evidence="8">
    <location>
        <begin position="12"/>
        <end position="32"/>
    </location>
</feature>
<evidence type="ECO:0000256" key="6">
    <source>
        <dbReference type="ARBA" id="ARBA00022989"/>
    </source>
</evidence>
<evidence type="ECO:0000256" key="8">
    <source>
        <dbReference type="SAM" id="Phobius"/>
    </source>
</evidence>